<dbReference type="PANTHER" id="PTHR46401">
    <property type="entry name" value="GLYCOSYLTRANSFERASE WBBK-RELATED"/>
    <property type="match status" value="1"/>
</dbReference>
<evidence type="ECO:0000259" key="2">
    <source>
        <dbReference type="Pfam" id="PF00534"/>
    </source>
</evidence>
<gene>
    <name evidence="3" type="ORF">FBFR_02835</name>
</gene>
<dbReference type="OrthoDB" id="139410at2"/>
<dbReference type="GO" id="GO:0016757">
    <property type="term" value="F:glycosyltransferase activity"/>
    <property type="evidence" value="ECO:0007669"/>
    <property type="project" value="InterPro"/>
</dbReference>
<comment type="caution">
    <text evidence="3">The sequence shown here is derived from an EMBL/GenBank/DDBJ whole genome shotgun (WGS) entry which is preliminary data.</text>
</comment>
<sequence length="391" mass="44523">MKEKLTVGYLTAKNPKDKRSWSGTHFKMYESLMKEVDEVYLIAPIKYNLMIKSMLLVNTVINQLFFFKRYDRSHSLILSKFYASQIKKKLENKKIDVIFAPVAATEIAYLESSIPICYLSDSSFGQLNNYYDYFSNISDFSFKEGDLIEKYAIKKAVTHVYSSTWAAEYVINNYKVDKSSVFTVKFGANLDFIPQRANLNKEFNSTINFLFLGVDWERKGGAIVVETFRILINKGYDITLTICGCIPNLLTNDDKIKIVPFLDKNKGEECDVLVNILLNTHLLFVPTRADCTPIVFCEANAFGIPVITTDTGGVTSIIENGINGFTLPLTATPADYVAIIQSLLDDRGQLSTLALNARKKFENELNWDIWGRKMREILRLTKYSSKKSENT</sequence>
<organism evidence="3 4">
    <name type="scientific">Flavobacterium fryxellicola</name>
    <dbReference type="NCBI Taxonomy" id="249352"/>
    <lineage>
        <taxon>Bacteria</taxon>
        <taxon>Pseudomonadati</taxon>
        <taxon>Bacteroidota</taxon>
        <taxon>Flavobacteriia</taxon>
        <taxon>Flavobacteriales</taxon>
        <taxon>Flavobacteriaceae</taxon>
        <taxon>Flavobacterium</taxon>
    </lineage>
</organism>
<keyword evidence="1" id="KW-0808">Transferase</keyword>
<dbReference type="InterPro" id="IPR001296">
    <property type="entry name" value="Glyco_trans_1"/>
</dbReference>
<dbReference type="STRING" id="249352.SAMN05444395_10722"/>
<dbReference type="CDD" id="cd03801">
    <property type="entry name" value="GT4_PimA-like"/>
    <property type="match status" value="1"/>
</dbReference>
<accession>A0A167YQM9</accession>
<dbReference type="RefSeq" id="WP_066076782.1">
    <property type="nucleotide sequence ID" value="NZ_FRDK01000007.1"/>
</dbReference>
<name>A0A167YQM9_9FLAO</name>
<dbReference type="PANTHER" id="PTHR46401:SF2">
    <property type="entry name" value="GLYCOSYLTRANSFERASE WBBK-RELATED"/>
    <property type="match status" value="1"/>
</dbReference>
<dbReference type="EMBL" id="LVJE01000006">
    <property type="protein sequence ID" value="OAB29679.1"/>
    <property type="molecule type" value="Genomic_DNA"/>
</dbReference>
<dbReference type="Proteomes" id="UP000077164">
    <property type="component" value="Unassembled WGS sequence"/>
</dbReference>
<dbReference type="Gene3D" id="3.40.50.2000">
    <property type="entry name" value="Glycogen Phosphorylase B"/>
    <property type="match status" value="2"/>
</dbReference>
<protein>
    <recommendedName>
        <fullName evidence="2">Glycosyl transferase family 1 domain-containing protein</fullName>
    </recommendedName>
</protein>
<keyword evidence="4" id="KW-1185">Reference proteome</keyword>
<dbReference type="Pfam" id="PF00534">
    <property type="entry name" value="Glycos_transf_1"/>
    <property type="match status" value="1"/>
</dbReference>
<dbReference type="SUPFAM" id="SSF53756">
    <property type="entry name" value="UDP-Glycosyltransferase/glycogen phosphorylase"/>
    <property type="match status" value="1"/>
</dbReference>
<evidence type="ECO:0000313" key="3">
    <source>
        <dbReference type="EMBL" id="OAB29679.1"/>
    </source>
</evidence>
<reference evidence="3 4" key="1">
    <citation type="submission" date="2016-03" db="EMBL/GenBank/DDBJ databases">
        <title>Draft genome sequence of Flavobacterium fryxellicola DSM 16209.</title>
        <authorList>
            <person name="Shin S.-K."/>
            <person name="Yi H."/>
        </authorList>
    </citation>
    <scope>NUCLEOTIDE SEQUENCE [LARGE SCALE GENOMIC DNA]</scope>
    <source>
        <strain evidence="3 4">DSM 16209</strain>
    </source>
</reference>
<evidence type="ECO:0000313" key="4">
    <source>
        <dbReference type="Proteomes" id="UP000077164"/>
    </source>
</evidence>
<dbReference type="GO" id="GO:0009103">
    <property type="term" value="P:lipopolysaccharide biosynthetic process"/>
    <property type="evidence" value="ECO:0007669"/>
    <property type="project" value="TreeGrafter"/>
</dbReference>
<dbReference type="AlphaFoldDB" id="A0A167YQM9"/>
<evidence type="ECO:0000256" key="1">
    <source>
        <dbReference type="ARBA" id="ARBA00022679"/>
    </source>
</evidence>
<proteinExistence type="predicted"/>
<feature type="domain" description="Glycosyl transferase family 1" evidence="2">
    <location>
        <begin position="207"/>
        <end position="359"/>
    </location>
</feature>